<dbReference type="Gene3D" id="3.20.20.150">
    <property type="entry name" value="Divalent-metal-dependent TIM barrel enzymes"/>
    <property type="match status" value="1"/>
</dbReference>
<dbReference type="AlphaFoldDB" id="A0A8J3MTX7"/>
<dbReference type="RefSeq" id="WP_220195757.1">
    <property type="nucleotide sequence ID" value="NZ_BNJF01000002.1"/>
</dbReference>
<organism evidence="2 3">
    <name type="scientific">Ktedonospora formicarum</name>
    <dbReference type="NCBI Taxonomy" id="2778364"/>
    <lineage>
        <taxon>Bacteria</taxon>
        <taxon>Bacillati</taxon>
        <taxon>Chloroflexota</taxon>
        <taxon>Ktedonobacteria</taxon>
        <taxon>Ktedonobacterales</taxon>
        <taxon>Ktedonobacteraceae</taxon>
        <taxon>Ktedonospora</taxon>
    </lineage>
</organism>
<dbReference type="Proteomes" id="UP000612362">
    <property type="component" value="Unassembled WGS sequence"/>
</dbReference>
<dbReference type="InterPro" id="IPR036237">
    <property type="entry name" value="Xyl_isomerase-like_sf"/>
</dbReference>
<dbReference type="PANTHER" id="PTHR12110:SF21">
    <property type="entry name" value="XYLOSE ISOMERASE-LIKE TIM BARREL DOMAIN-CONTAINING PROTEIN"/>
    <property type="match status" value="1"/>
</dbReference>
<evidence type="ECO:0000313" key="2">
    <source>
        <dbReference type="EMBL" id="GHO46376.1"/>
    </source>
</evidence>
<protein>
    <recommendedName>
        <fullName evidence="1">Xylose isomerase-like TIM barrel domain-containing protein</fullName>
    </recommendedName>
</protein>
<dbReference type="InterPro" id="IPR013022">
    <property type="entry name" value="Xyl_isomerase-like_TIM-brl"/>
</dbReference>
<gene>
    <name evidence="2" type="ORF">KSX_45390</name>
</gene>
<comment type="caution">
    <text evidence="2">The sequence shown here is derived from an EMBL/GenBank/DDBJ whole genome shotgun (WGS) entry which is preliminary data.</text>
</comment>
<proteinExistence type="predicted"/>
<sequence length="291" mass="32633">MKVAFTTLACPSWNLAQIIAAAQQFGYDGIELRLLDGDVMEYHRDREKIVNAVNLIRENGLEVCAFDTSCTLNQATKQGQQEQVESMRSWIQLASELQVPVIRVFGGVNQSGSETEPSEEEVHIWMAGELNAVAEEAQQAGVVVALETHDAFSSAYRVARLLDKVNKPAVGALWDGMHTYRAGEPDEEVSRVLGSRIMHYHVKDATHLADGKWEFNLLGEGEIPVDNQLLQLAQLGYDGWVSVEWEKKWHPEIAEPEVVLPQYAAWLKTYLPTLKESLSSQAETYQDHKPE</sequence>
<evidence type="ECO:0000313" key="3">
    <source>
        <dbReference type="Proteomes" id="UP000612362"/>
    </source>
</evidence>
<reference evidence="2" key="1">
    <citation type="submission" date="2020-10" db="EMBL/GenBank/DDBJ databases">
        <title>Taxonomic study of unclassified bacteria belonging to the class Ktedonobacteria.</title>
        <authorList>
            <person name="Yabe S."/>
            <person name="Wang C.M."/>
            <person name="Zheng Y."/>
            <person name="Sakai Y."/>
            <person name="Cavaletti L."/>
            <person name="Monciardini P."/>
            <person name="Donadio S."/>
        </authorList>
    </citation>
    <scope>NUCLEOTIDE SEQUENCE</scope>
    <source>
        <strain evidence="2">SOSP1-1</strain>
    </source>
</reference>
<dbReference type="SUPFAM" id="SSF51658">
    <property type="entry name" value="Xylose isomerase-like"/>
    <property type="match status" value="1"/>
</dbReference>
<dbReference type="PANTHER" id="PTHR12110">
    <property type="entry name" value="HYDROXYPYRUVATE ISOMERASE"/>
    <property type="match status" value="1"/>
</dbReference>
<feature type="domain" description="Xylose isomerase-like TIM barrel" evidence="1">
    <location>
        <begin position="19"/>
        <end position="269"/>
    </location>
</feature>
<dbReference type="EMBL" id="BNJF01000002">
    <property type="protein sequence ID" value="GHO46376.1"/>
    <property type="molecule type" value="Genomic_DNA"/>
</dbReference>
<evidence type="ECO:0000259" key="1">
    <source>
        <dbReference type="Pfam" id="PF01261"/>
    </source>
</evidence>
<accession>A0A8J3MTX7</accession>
<dbReference type="Pfam" id="PF01261">
    <property type="entry name" value="AP_endonuc_2"/>
    <property type="match status" value="1"/>
</dbReference>
<keyword evidence="3" id="KW-1185">Reference proteome</keyword>
<name>A0A8J3MTX7_9CHLR</name>
<dbReference type="InterPro" id="IPR050312">
    <property type="entry name" value="IolE/XylAMocC-like"/>
</dbReference>